<feature type="domain" description="G-protein coupled receptors family 1 profile" evidence="11">
    <location>
        <begin position="41"/>
        <end position="290"/>
    </location>
</feature>
<dbReference type="GO" id="GO:0004930">
    <property type="term" value="F:G protein-coupled receptor activity"/>
    <property type="evidence" value="ECO:0007669"/>
    <property type="project" value="UniProtKB-KW"/>
</dbReference>
<dbReference type="PRINTS" id="PR00237">
    <property type="entry name" value="GPCRRHODOPSN"/>
</dbReference>
<dbReference type="Pfam" id="PF13853">
    <property type="entry name" value="7tm_4"/>
    <property type="match status" value="1"/>
</dbReference>
<feature type="transmembrane region" description="Helical" evidence="10">
    <location>
        <begin position="60"/>
        <end position="79"/>
    </location>
</feature>
<dbReference type="PROSITE" id="PS00237">
    <property type="entry name" value="G_PROTEIN_RECEP_F1_1"/>
    <property type="match status" value="1"/>
</dbReference>
<reference evidence="12" key="2">
    <citation type="submission" date="2025-08" db="UniProtKB">
        <authorList>
            <consortium name="Ensembl"/>
        </authorList>
    </citation>
    <scope>IDENTIFICATION</scope>
</reference>
<evidence type="ECO:0000256" key="6">
    <source>
        <dbReference type="ARBA" id="ARBA00023136"/>
    </source>
</evidence>
<evidence type="ECO:0000256" key="8">
    <source>
        <dbReference type="ARBA" id="ARBA00023224"/>
    </source>
</evidence>
<organism evidence="12 13">
    <name type="scientific">Gopherus agassizii</name>
    <name type="common">Agassiz's desert tortoise</name>
    <dbReference type="NCBI Taxonomy" id="38772"/>
    <lineage>
        <taxon>Eukaryota</taxon>
        <taxon>Metazoa</taxon>
        <taxon>Chordata</taxon>
        <taxon>Craniata</taxon>
        <taxon>Vertebrata</taxon>
        <taxon>Euteleostomi</taxon>
        <taxon>Archelosauria</taxon>
        <taxon>Testudinata</taxon>
        <taxon>Testudines</taxon>
        <taxon>Cryptodira</taxon>
        <taxon>Durocryptodira</taxon>
        <taxon>Testudinoidea</taxon>
        <taxon>Testudinidae</taxon>
        <taxon>Gopherus</taxon>
    </lineage>
</organism>
<keyword evidence="13" id="KW-1185">Reference proteome</keyword>
<keyword evidence="10" id="KW-0552">Olfaction</keyword>
<dbReference type="SUPFAM" id="SSF81321">
    <property type="entry name" value="Family A G protein-coupled receptor-like"/>
    <property type="match status" value="1"/>
</dbReference>
<dbReference type="Gene3D" id="1.20.1070.10">
    <property type="entry name" value="Rhodopsin 7-helix transmembrane proteins"/>
    <property type="match status" value="1"/>
</dbReference>
<dbReference type="PROSITE" id="PS50262">
    <property type="entry name" value="G_PROTEIN_RECEP_F1_2"/>
    <property type="match status" value="1"/>
</dbReference>
<keyword evidence="8 9" id="KW-0807">Transducer</keyword>
<dbReference type="InterPro" id="IPR000725">
    <property type="entry name" value="Olfact_rcpt"/>
</dbReference>
<evidence type="ECO:0000256" key="3">
    <source>
        <dbReference type="ARBA" id="ARBA00022692"/>
    </source>
</evidence>
<dbReference type="Proteomes" id="UP000291020">
    <property type="component" value="Unassembled WGS sequence"/>
</dbReference>
<reference evidence="13" key="1">
    <citation type="journal article" date="2017" name="PLoS ONE">
        <title>The Agassiz's desert tortoise genome provides a resource for the conservation of a threatened species.</title>
        <authorList>
            <person name="Tollis M."/>
            <person name="DeNardo D.F."/>
            <person name="Cornelius J.A."/>
            <person name="Dolby G.A."/>
            <person name="Edwards T."/>
            <person name="Henen B.T."/>
            <person name="Karl A.E."/>
            <person name="Murphy R.W."/>
            <person name="Kusumi K."/>
        </authorList>
    </citation>
    <scope>NUCLEOTIDE SEQUENCE [LARGE SCALE GENOMIC DNA]</scope>
</reference>
<reference evidence="12" key="3">
    <citation type="submission" date="2025-09" db="UniProtKB">
        <authorList>
            <consortium name="Ensembl"/>
        </authorList>
    </citation>
    <scope>IDENTIFICATION</scope>
</reference>
<protein>
    <recommendedName>
        <fullName evidence="10">Olfactory receptor</fullName>
    </recommendedName>
</protein>
<feature type="transmembrane region" description="Helical" evidence="10">
    <location>
        <begin position="140"/>
        <end position="158"/>
    </location>
</feature>
<name>A0A452GYK5_9SAUR</name>
<dbReference type="FunFam" id="1.20.1070.10:FF:000003">
    <property type="entry name" value="Olfactory receptor"/>
    <property type="match status" value="1"/>
</dbReference>
<comment type="similarity">
    <text evidence="9">Belongs to the G-protein coupled receptor 1 family.</text>
</comment>
<comment type="function">
    <text evidence="1">Odorant receptor.</text>
</comment>
<evidence type="ECO:0000256" key="5">
    <source>
        <dbReference type="ARBA" id="ARBA00023040"/>
    </source>
</evidence>
<sequence>MTWSNCTEATEFIFSGFTDRPEFQITLFVVFLVIYAVTVLGNLGMIILIRLDSQLHVPMYFFLSNLAFVDFWYSTVITPKFLADLTAERKVISYAACVCQYCFISFFGIAECFLLTVMAYDRYMAICNPLLYTALMSPRFCVQLVAGSFLAGFLNGMIQTITTLKLSFCGPNVIDLFFCDISPLLSLSCSDTTIYHMILLAVACVTGVFTSLIILISYVFILSTVLKIRSTEGKRKGFNTCTSHLMVVTIFYGTALFIYMQPNTKHSRSQEKVVSVFYTMVTPMLNPLIYSLRNKEVKNAFRRVIELTFFP</sequence>
<proteinExistence type="inferred from homology"/>
<keyword evidence="5 9" id="KW-0297">G-protein coupled receptor</keyword>
<accession>A0A452GYK5</accession>
<dbReference type="CDD" id="cd15417">
    <property type="entry name" value="7tmA_OR5A1-like"/>
    <property type="match status" value="1"/>
</dbReference>
<evidence type="ECO:0000313" key="13">
    <source>
        <dbReference type="Proteomes" id="UP000291020"/>
    </source>
</evidence>
<keyword evidence="6 10" id="KW-0472">Membrane</keyword>
<feature type="transmembrane region" description="Helical" evidence="10">
    <location>
        <begin position="25"/>
        <end position="48"/>
    </location>
</feature>
<dbReference type="InterPro" id="IPR017452">
    <property type="entry name" value="GPCR_Rhodpsn_7TM"/>
</dbReference>
<keyword evidence="7 9" id="KW-0675">Receptor</keyword>
<keyword evidence="3 9" id="KW-0812">Transmembrane</keyword>
<dbReference type="Ensembl" id="ENSGAGT00000008374.1">
    <property type="protein sequence ID" value="ENSGAGP00000007243.1"/>
    <property type="gene ID" value="ENSGAGG00000005819.1"/>
</dbReference>
<evidence type="ECO:0000313" key="12">
    <source>
        <dbReference type="Ensembl" id="ENSGAGP00000007243.1"/>
    </source>
</evidence>
<evidence type="ECO:0000256" key="1">
    <source>
        <dbReference type="ARBA" id="ARBA00002936"/>
    </source>
</evidence>
<keyword evidence="4 10" id="KW-1133">Transmembrane helix</keyword>
<dbReference type="AlphaFoldDB" id="A0A452GYK5"/>
<evidence type="ECO:0000256" key="4">
    <source>
        <dbReference type="ARBA" id="ARBA00022989"/>
    </source>
</evidence>
<dbReference type="PRINTS" id="PR00245">
    <property type="entry name" value="OLFACTORYR"/>
</dbReference>
<dbReference type="STRING" id="38772.ENSGAGP00000007243"/>
<dbReference type="PANTHER" id="PTHR48018">
    <property type="entry name" value="OLFACTORY RECEPTOR"/>
    <property type="match status" value="1"/>
</dbReference>
<keyword evidence="10" id="KW-0716">Sensory transduction</keyword>
<evidence type="ECO:0000256" key="2">
    <source>
        <dbReference type="ARBA" id="ARBA00004141"/>
    </source>
</evidence>
<dbReference type="GO" id="GO:0005886">
    <property type="term" value="C:plasma membrane"/>
    <property type="evidence" value="ECO:0007669"/>
    <property type="project" value="UniProtKB-SubCell"/>
</dbReference>
<dbReference type="GO" id="GO:0004984">
    <property type="term" value="F:olfactory receptor activity"/>
    <property type="evidence" value="ECO:0007669"/>
    <property type="project" value="InterPro"/>
</dbReference>
<evidence type="ECO:0000256" key="10">
    <source>
        <dbReference type="RuleBase" id="RU363047"/>
    </source>
</evidence>
<dbReference type="InterPro" id="IPR000276">
    <property type="entry name" value="GPCR_Rhodpsn"/>
</dbReference>
<evidence type="ECO:0000256" key="9">
    <source>
        <dbReference type="RuleBase" id="RU000688"/>
    </source>
</evidence>
<feature type="transmembrane region" description="Helical" evidence="10">
    <location>
        <begin position="273"/>
        <end position="292"/>
    </location>
</feature>
<keyword evidence="10" id="KW-1003">Cell membrane</keyword>
<evidence type="ECO:0000259" key="11">
    <source>
        <dbReference type="PROSITE" id="PS50262"/>
    </source>
</evidence>
<feature type="transmembrane region" description="Helical" evidence="10">
    <location>
        <begin position="91"/>
        <end position="120"/>
    </location>
</feature>
<evidence type="ECO:0000256" key="7">
    <source>
        <dbReference type="ARBA" id="ARBA00023170"/>
    </source>
</evidence>
<comment type="subcellular location">
    <subcellularLocation>
        <location evidence="10">Cell membrane</location>
        <topology evidence="10">Multi-pass membrane protein</topology>
    </subcellularLocation>
    <subcellularLocation>
        <location evidence="2">Membrane</location>
        <topology evidence="2">Multi-pass membrane protein</topology>
    </subcellularLocation>
</comment>
<feature type="transmembrane region" description="Helical" evidence="10">
    <location>
        <begin position="194"/>
        <end position="221"/>
    </location>
</feature>
<feature type="transmembrane region" description="Helical" evidence="10">
    <location>
        <begin position="242"/>
        <end position="261"/>
    </location>
</feature>